<gene>
    <name evidence="1" type="ORF">BLA60_40085</name>
</gene>
<accession>A0A7Z1AU40</accession>
<proteinExistence type="predicted"/>
<keyword evidence="2" id="KW-1185">Reference proteome</keyword>
<organism evidence="1 2">
    <name type="scientific">Actinophytocola xinjiangensis</name>
    <dbReference type="NCBI Taxonomy" id="485602"/>
    <lineage>
        <taxon>Bacteria</taxon>
        <taxon>Bacillati</taxon>
        <taxon>Actinomycetota</taxon>
        <taxon>Actinomycetes</taxon>
        <taxon>Pseudonocardiales</taxon>
        <taxon>Pseudonocardiaceae</taxon>
    </lineage>
</organism>
<sequence length="115" mass="12506">MTHEDRIPPPPPGYDAEEGAFHAFTRGFRPLADDLRGNGLADHTGLDGNAFSRVGSDVGLADAIRNATRRQVDRINGLSTTTEQMAEAVDNTWTNYVELEDEHSIGLRRAGGEQA</sequence>
<name>A0A7Z1AU40_9PSEU</name>
<protein>
    <recommendedName>
        <fullName evidence="3">Excreted virulence factor EspC (Type VII ESX diderm)</fullName>
    </recommendedName>
</protein>
<dbReference type="RefSeq" id="WP_075138331.1">
    <property type="nucleotide sequence ID" value="NZ_MSIF01000041.1"/>
</dbReference>
<dbReference type="Proteomes" id="UP000185696">
    <property type="component" value="Unassembled WGS sequence"/>
</dbReference>
<reference evidence="1 2" key="1">
    <citation type="submission" date="2016-12" db="EMBL/GenBank/DDBJ databases">
        <title>The draft genome sequence of Actinophytocola xinjiangensis.</title>
        <authorList>
            <person name="Wang W."/>
            <person name="Yuan L."/>
        </authorList>
    </citation>
    <scope>NUCLEOTIDE SEQUENCE [LARGE SCALE GENOMIC DNA]</scope>
    <source>
        <strain evidence="1 2">CGMCC 4.4663</strain>
    </source>
</reference>
<evidence type="ECO:0008006" key="3">
    <source>
        <dbReference type="Google" id="ProtNLM"/>
    </source>
</evidence>
<dbReference type="OrthoDB" id="3700341at2"/>
<comment type="caution">
    <text evidence="1">The sequence shown here is derived from an EMBL/GenBank/DDBJ whole genome shotgun (WGS) entry which is preliminary data.</text>
</comment>
<evidence type="ECO:0000313" key="2">
    <source>
        <dbReference type="Proteomes" id="UP000185696"/>
    </source>
</evidence>
<dbReference type="AlphaFoldDB" id="A0A7Z1AU40"/>
<dbReference type="EMBL" id="MSIF01000041">
    <property type="protein sequence ID" value="OLF04603.1"/>
    <property type="molecule type" value="Genomic_DNA"/>
</dbReference>
<evidence type="ECO:0000313" key="1">
    <source>
        <dbReference type="EMBL" id="OLF04603.1"/>
    </source>
</evidence>